<dbReference type="AlphaFoldDB" id="A0A0B6YBS9"/>
<feature type="domain" description="Homeobox" evidence="8">
    <location>
        <begin position="1"/>
        <end position="39"/>
    </location>
</feature>
<dbReference type="Pfam" id="PF00046">
    <property type="entry name" value="Homeodomain"/>
    <property type="match status" value="1"/>
</dbReference>
<dbReference type="PROSITE" id="PS50071">
    <property type="entry name" value="HOMEOBOX_2"/>
    <property type="match status" value="1"/>
</dbReference>
<dbReference type="InterPro" id="IPR017970">
    <property type="entry name" value="Homeobox_CS"/>
</dbReference>
<dbReference type="EMBL" id="HACG01006708">
    <property type="protein sequence ID" value="CEK53573.1"/>
    <property type="molecule type" value="Transcribed_RNA"/>
</dbReference>
<organism evidence="9">
    <name type="scientific">Arion vulgaris</name>
    <dbReference type="NCBI Taxonomy" id="1028688"/>
    <lineage>
        <taxon>Eukaryota</taxon>
        <taxon>Metazoa</taxon>
        <taxon>Spiralia</taxon>
        <taxon>Lophotrochozoa</taxon>
        <taxon>Mollusca</taxon>
        <taxon>Gastropoda</taxon>
        <taxon>Heterobranchia</taxon>
        <taxon>Euthyneura</taxon>
        <taxon>Panpulmonata</taxon>
        <taxon>Eupulmonata</taxon>
        <taxon>Stylommatophora</taxon>
        <taxon>Helicina</taxon>
        <taxon>Arionoidea</taxon>
        <taxon>Arionidae</taxon>
        <taxon>Arion</taxon>
    </lineage>
</organism>
<name>A0A0B6YBS9_9EUPU</name>
<dbReference type="GO" id="GO:0000981">
    <property type="term" value="F:DNA-binding transcription factor activity, RNA polymerase II-specific"/>
    <property type="evidence" value="ECO:0007669"/>
    <property type="project" value="InterPro"/>
</dbReference>
<evidence type="ECO:0000256" key="2">
    <source>
        <dbReference type="ARBA" id="ARBA00023125"/>
    </source>
</evidence>
<comment type="subcellular location">
    <subcellularLocation>
        <location evidence="1 5 6">Nucleus</location>
    </subcellularLocation>
</comment>
<evidence type="ECO:0000313" key="9">
    <source>
        <dbReference type="EMBL" id="CEK53573.1"/>
    </source>
</evidence>
<dbReference type="PANTHER" id="PTHR24329:SF543">
    <property type="entry name" value="FI01017P-RELATED"/>
    <property type="match status" value="1"/>
</dbReference>
<accession>A0A0B6YBS9</accession>
<protein>
    <recommendedName>
        <fullName evidence="8">Homeobox domain-containing protein</fullName>
    </recommendedName>
</protein>
<dbReference type="InterPro" id="IPR050649">
    <property type="entry name" value="Paired_Homeobox_TFs"/>
</dbReference>
<dbReference type="Gene3D" id="1.10.10.60">
    <property type="entry name" value="Homeodomain-like"/>
    <property type="match status" value="1"/>
</dbReference>
<feature type="compositionally biased region" description="Basic and acidic residues" evidence="7">
    <location>
        <begin position="44"/>
        <end position="57"/>
    </location>
</feature>
<feature type="non-terminal residue" evidence="9">
    <location>
        <position position="94"/>
    </location>
</feature>
<keyword evidence="2 5" id="KW-0238">DNA-binding</keyword>
<dbReference type="InterPro" id="IPR001356">
    <property type="entry name" value="HD"/>
</dbReference>
<dbReference type="PANTHER" id="PTHR24329">
    <property type="entry name" value="HOMEOBOX PROTEIN ARISTALESS"/>
    <property type="match status" value="1"/>
</dbReference>
<evidence type="ECO:0000256" key="1">
    <source>
        <dbReference type="ARBA" id="ARBA00004123"/>
    </source>
</evidence>
<dbReference type="GO" id="GO:0000977">
    <property type="term" value="F:RNA polymerase II transcription regulatory region sequence-specific DNA binding"/>
    <property type="evidence" value="ECO:0007669"/>
    <property type="project" value="TreeGrafter"/>
</dbReference>
<evidence type="ECO:0000256" key="6">
    <source>
        <dbReference type="RuleBase" id="RU000682"/>
    </source>
</evidence>
<dbReference type="InterPro" id="IPR009057">
    <property type="entry name" value="Homeodomain-like_sf"/>
</dbReference>
<keyword evidence="4 5" id="KW-0539">Nucleus</keyword>
<reference evidence="9" key="1">
    <citation type="submission" date="2014-12" db="EMBL/GenBank/DDBJ databases">
        <title>Insight into the proteome of Arion vulgaris.</title>
        <authorList>
            <person name="Aradska J."/>
            <person name="Bulat T."/>
            <person name="Smidak R."/>
            <person name="Sarate P."/>
            <person name="Gangsoo J."/>
            <person name="Sialana F."/>
            <person name="Bilban M."/>
            <person name="Lubec G."/>
        </authorList>
    </citation>
    <scope>NUCLEOTIDE SEQUENCE</scope>
    <source>
        <tissue evidence="9">Skin</tissue>
    </source>
</reference>
<feature type="region of interest" description="Disordered" evidence="7">
    <location>
        <begin position="75"/>
        <end position="94"/>
    </location>
</feature>
<evidence type="ECO:0000256" key="4">
    <source>
        <dbReference type="ARBA" id="ARBA00023242"/>
    </source>
</evidence>
<evidence type="ECO:0000259" key="8">
    <source>
        <dbReference type="PROSITE" id="PS50071"/>
    </source>
</evidence>
<evidence type="ECO:0000256" key="3">
    <source>
        <dbReference type="ARBA" id="ARBA00023155"/>
    </source>
</evidence>
<evidence type="ECO:0000256" key="5">
    <source>
        <dbReference type="PROSITE-ProRule" id="PRU00108"/>
    </source>
</evidence>
<feature type="region of interest" description="Disordered" evidence="7">
    <location>
        <begin position="38"/>
        <end position="63"/>
    </location>
</feature>
<dbReference type="PROSITE" id="PS00027">
    <property type="entry name" value="HOMEOBOX_1"/>
    <property type="match status" value="1"/>
</dbReference>
<feature type="compositionally biased region" description="Basic and acidic residues" evidence="7">
    <location>
        <begin position="83"/>
        <end position="94"/>
    </location>
</feature>
<keyword evidence="3 5" id="KW-0371">Homeobox</keyword>
<dbReference type="GO" id="GO:0005634">
    <property type="term" value="C:nucleus"/>
    <property type="evidence" value="ECO:0007669"/>
    <property type="project" value="UniProtKB-SubCell"/>
</dbReference>
<feature type="DNA-binding region" description="Homeobox" evidence="5">
    <location>
        <begin position="3"/>
        <end position="40"/>
    </location>
</feature>
<gene>
    <name evidence="9" type="primary">ORF20741</name>
</gene>
<dbReference type="CDD" id="cd00086">
    <property type="entry name" value="homeodomain"/>
    <property type="match status" value="1"/>
</dbReference>
<dbReference type="SMART" id="SM00389">
    <property type="entry name" value="HOX"/>
    <property type="match status" value="1"/>
</dbReference>
<evidence type="ECO:0000256" key="7">
    <source>
        <dbReference type="SAM" id="MobiDB-lite"/>
    </source>
</evidence>
<sequence length="94" mass="10844">RRAPYPDIVTRENLAKKLCLHESRVQVWFQNRRAKWRKSVGPKLQRDSNEAADKRTNNLESPGSVASVLKLWSSVTSSSDNNHQARERKTQELS</sequence>
<dbReference type="SUPFAM" id="SSF46689">
    <property type="entry name" value="Homeodomain-like"/>
    <property type="match status" value="1"/>
</dbReference>
<feature type="non-terminal residue" evidence="9">
    <location>
        <position position="1"/>
    </location>
</feature>
<proteinExistence type="predicted"/>